<keyword evidence="1" id="KW-0812">Transmembrane</keyword>
<keyword evidence="3" id="KW-1185">Reference proteome</keyword>
<accession>A0A0E9MP13</accession>
<name>A0A0E9MP13_9SPHN</name>
<dbReference type="AlphaFoldDB" id="A0A0E9MP13"/>
<feature type="transmembrane region" description="Helical" evidence="1">
    <location>
        <begin position="12"/>
        <end position="34"/>
    </location>
</feature>
<proteinExistence type="predicted"/>
<gene>
    <name evidence="2" type="ORF">SCH01S_28_01550</name>
</gene>
<keyword evidence="1" id="KW-0472">Membrane</keyword>
<protein>
    <recommendedName>
        <fullName evidence="4">Transmembrane protein</fullName>
    </recommendedName>
</protein>
<dbReference type="EMBL" id="BBWU01000028">
    <property type="protein sequence ID" value="GAO39294.1"/>
    <property type="molecule type" value="Genomic_DNA"/>
</dbReference>
<evidence type="ECO:0000256" key="1">
    <source>
        <dbReference type="SAM" id="Phobius"/>
    </source>
</evidence>
<evidence type="ECO:0000313" key="2">
    <source>
        <dbReference type="EMBL" id="GAO39294.1"/>
    </source>
</evidence>
<sequence>MCSAVKAPPDSVLRIVYLGLGWLLIVLTPIVGALPGPGGIFVFAGGAALLLKNSNWVKRAYVRYTRRYPSHGRLADKVLRRAPAPRGRAKPERSD</sequence>
<dbReference type="OrthoDB" id="7594663at2"/>
<organism evidence="2 3">
    <name type="scientific">Sphingomonas changbaiensis NBRC 104936</name>
    <dbReference type="NCBI Taxonomy" id="1219043"/>
    <lineage>
        <taxon>Bacteria</taxon>
        <taxon>Pseudomonadati</taxon>
        <taxon>Pseudomonadota</taxon>
        <taxon>Alphaproteobacteria</taxon>
        <taxon>Sphingomonadales</taxon>
        <taxon>Sphingomonadaceae</taxon>
        <taxon>Sphingomonas</taxon>
    </lineage>
</organism>
<keyword evidence="1" id="KW-1133">Transmembrane helix</keyword>
<evidence type="ECO:0000313" key="3">
    <source>
        <dbReference type="Proteomes" id="UP000033202"/>
    </source>
</evidence>
<dbReference type="STRING" id="1219043.SCH01S_28_01550"/>
<dbReference type="Proteomes" id="UP000033202">
    <property type="component" value="Unassembled WGS sequence"/>
</dbReference>
<feature type="transmembrane region" description="Helical" evidence="1">
    <location>
        <begin position="40"/>
        <end position="57"/>
    </location>
</feature>
<reference evidence="2 3" key="1">
    <citation type="submission" date="2015-04" db="EMBL/GenBank/DDBJ databases">
        <title>Whole genome shotgun sequence of Sphingomonas changbaiensis NBRC 104936.</title>
        <authorList>
            <person name="Katano-Makiyama Y."/>
            <person name="Hosoyama A."/>
            <person name="Hashimoto M."/>
            <person name="Noguchi M."/>
            <person name="Tsuchikane K."/>
            <person name="Ohji S."/>
            <person name="Yamazoe A."/>
            <person name="Ichikawa N."/>
            <person name="Kimura A."/>
            <person name="Fujita N."/>
        </authorList>
    </citation>
    <scope>NUCLEOTIDE SEQUENCE [LARGE SCALE GENOMIC DNA]</scope>
    <source>
        <strain evidence="2 3">NBRC 104936</strain>
    </source>
</reference>
<comment type="caution">
    <text evidence="2">The sequence shown here is derived from an EMBL/GenBank/DDBJ whole genome shotgun (WGS) entry which is preliminary data.</text>
</comment>
<evidence type="ECO:0008006" key="4">
    <source>
        <dbReference type="Google" id="ProtNLM"/>
    </source>
</evidence>